<dbReference type="OrthoDB" id="2401616at2759"/>
<feature type="compositionally biased region" description="Polar residues" evidence="1">
    <location>
        <begin position="453"/>
        <end position="462"/>
    </location>
</feature>
<organism evidence="2 3">
    <name type="scientific">Lichtheimia corymbifera JMRC:FSU:9682</name>
    <dbReference type="NCBI Taxonomy" id="1263082"/>
    <lineage>
        <taxon>Eukaryota</taxon>
        <taxon>Fungi</taxon>
        <taxon>Fungi incertae sedis</taxon>
        <taxon>Mucoromycota</taxon>
        <taxon>Mucoromycotina</taxon>
        <taxon>Mucoromycetes</taxon>
        <taxon>Mucorales</taxon>
        <taxon>Lichtheimiaceae</taxon>
        <taxon>Lichtheimia</taxon>
    </lineage>
</organism>
<dbReference type="VEuPathDB" id="FungiDB:LCOR_09462.1"/>
<protein>
    <submittedName>
        <fullName evidence="2">Uncharacterized protein</fullName>
    </submittedName>
</protein>
<feature type="compositionally biased region" description="Basic and acidic residues" evidence="1">
    <location>
        <begin position="397"/>
        <end position="415"/>
    </location>
</feature>
<feature type="compositionally biased region" description="Basic and acidic residues" evidence="1">
    <location>
        <begin position="341"/>
        <end position="361"/>
    </location>
</feature>
<feature type="region of interest" description="Disordered" evidence="1">
    <location>
        <begin position="1"/>
        <end position="132"/>
    </location>
</feature>
<dbReference type="EMBL" id="CBTN010000058">
    <property type="protein sequence ID" value="CDH58607.1"/>
    <property type="molecule type" value="Genomic_DNA"/>
</dbReference>
<comment type="caution">
    <text evidence="2">The sequence shown here is derived from an EMBL/GenBank/DDBJ whole genome shotgun (WGS) entry which is preliminary data.</text>
</comment>
<reference evidence="2" key="1">
    <citation type="submission" date="2013-08" db="EMBL/GenBank/DDBJ databases">
        <title>Gene expansion shapes genome architecture in the human pathogen Lichtheimia corymbifera: an evolutionary genomics analysis in the ancient terrestrial Mucorales (Mucoromycotina).</title>
        <authorList>
            <person name="Schwartze V.U."/>
            <person name="Winter S."/>
            <person name="Shelest E."/>
            <person name="Marcet-Houben M."/>
            <person name="Horn F."/>
            <person name="Wehner S."/>
            <person name="Hoffmann K."/>
            <person name="Riege K."/>
            <person name="Sammeth M."/>
            <person name="Nowrousian M."/>
            <person name="Valiante V."/>
            <person name="Linde J."/>
            <person name="Jacobsen I.D."/>
            <person name="Marz M."/>
            <person name="Brakhage A.A."/>
            <person name="Gabaldon T."/>
            <person name="Bocker S."/>
            <person name="Voigt K."/>
        </authorList>
    </citation>
    <scope>NUCLEOTIDE SEQUENCE [LARGE SCALE GENOMIC DNA]</scope>
    <source>
        <strain evidence="2">FSU 9682</strain>
    </source>
</reference>
<dbReference type="STRING" id="1263082.A0A068S9U5"/>
<feature type="compositionally biased region" description="Low complexity" evidence="1">
    <location>
        <begin position="108"/>
        <end position="128"/>
    </location>
</feature>
<evidence type="ECO:0000313" key="3">
    <source>
        <dbReference type="Proteomes" id="UP000027586"/>
    </source>
</evidence>
<evidence type="ECO:0000313" key="2">
    <source>
        <dbReference type="EMBL" id="CDH58607.1"/>
    </source>
</evidence>
<keyword evidence="3" id="KW-1185">Reference proteome</keyword>
<sequence length="934" mass="104372">MFYRKKRQEDEPTTTSQSPSSMSNTESRGTTEDTNTLMPPSHDSRSTNDSEEAPVHGERMSTLPLPSMPWVENELIDEKRPIATATPSTAASSALLNKALPSTPPLSPSSSTSETLARNNSTRSSNSSHGMTATGIKMDIQDISSGPPIIPRSKTPPPLLPLVETELQQRKEKMIINSKTIFDSDDDEEYDEEDEAGLFFKDFSPDAPRLSTVLNKKKRASRKASSKKATTRMSKFDLMSFANHLHDNRLSVMQLRESRIALTEEDEQELIKLLEKRKSMANSVHQMPLPSDESIPAVPPLPDNADKEHEEEEDAPVESSTSTTQEENKAQNAAAADDDDDLRKDGDEQPAEKKEEEKENDTASSLDTTPKAPLEEPAASLLIEKEASRKRRVRKSMSMDEIHRMQQAQEEKTLVEMEPIQEVEPSLSSSSTHKSRNNNNKSDSKVAPPNITIKPSTSTPSIKSRHSESPKPSPRNKAIGLFGSLRQASRATPLRGLVRNLSTNASRLSRQASFTRSSTSNTYNNKFASSSRATLATQNGEDLSPAARAVMQHNDKQQRKKDNKKNNDEEHEQQQQPQEESTKKSRLLTHLLAKAGKARRTKTVNMASSSSTSTANKRRDKTKSKIVRRTIIYVPPDSLNFMKNLEKGDIDTSKTPATTAASGQDDLSAMPPLPSDMMKRIQQYNEEDGGNPSEEQQQHHDELDSVLNYYDDESLYDYYRNRESSVPQLEGLELREMDDGTVEWGIVKKQGNRKSFFAAHGMNVSYSPEQNGTTTPTKSDVAHEMMEEEDDEEDEEKIEEHVLRLMGLPVPTPSPKDAQLNNMHSSTSTTSPPPVPRRSPRRRMESSSSSQQQHEDDEQDHRRAKHISTIHSRKDASTTDVYFAPQQTLPSLLQMIANTSGGDDGEHEQEKKHASVEEQLDEVMRSFQPPTSVH</sequence>
<dbReference type="Proteomes" id="UP000027586">
    <property type="component" value="Unassembled WGS sequence"/>
</dbReference>
<feature type="compositionally biased region" description="Low complexity" evidence="1">
    <location>
        <begin position="13"/>
        <end position="27"/>
    </location>
</feature>
<feature type="region of interest" description="Disordered" evidence="1">
    <location>
        <begin position="767"/>
        <end position="880"/>
    </location>
</feature>
<evidence type="ECO:0000256" key="1">
    <source>
        <dbReference type="SAM" id="MobiDB-lite"/>
    </source>
</evidence>
<feature type="compositionally biased region" description="Polar residues" evidence="1">
    <location>
        <begin position="500"/>
        <end position="536"/>
    </location>
</feature>
<feature type="compositionally biased region" description="Polar residues" evidence="1">
    <location>
        <begin position="767"/>
        <end position="778"/>
    </location>
</feature>
<gene>
    <name evidence="2" type="ORF">LCOR_09462.1</name>
</gene>
<feature type="region of interest" description="Disordered" evidence="1">
    <location>
        <begin position="282"/>
        <end position="536"/>
    </location>
</feature>
<dbReference type="AlphaFoldDB" id="A0A068S9U5"/>
<feature type="compositionally biased region" description="Acidic residues" evidence="1">
    <location>
        <begin position="786"/>
        <end position="797"/>
    </location>
</feature>
<proteinExistence type="predicted"/>
<feature type="compositionally biased region" description="Low complexity" evidence="1">
    <location>
        <begin position="83"/>
        <end position="94"/>
    </location>
</feature>
<accession>A0A068S9U5</accession>
<feature type="compositionally biased region" description="Polar residues" evidence="1">
    <location>
        <begin position="653"/>
        <end position="662"/>
    </location>
</feature>
<name>A0A068S9U5_9FUNG</name>
<feature type="compositionally biased region" description="Basic and acidic residues" evidence="1">
    <location>
        <begin position="42"/>
        <end position="59"/>
    </location>
</feature>
<feature type="region of interest" description="Disordered" evidence="1">
    <location>
        <begin position="649"/>
        <end position="674"/>
    </location>
</feature>
<feature type="region of interest" description="Disordered" evidence="1">
    <location>
        <begin position="551"/>
        <end position="624"/>
    </location>
</feature>
<feature type="region of interest" description="Disordered" evidence="1">
    <location>
        <begin position="897"/>
        <end position="934"/>
    </location>
</feature>